<dbReference type="Proteomes" id="UP000054477">
    <property type="component" value="Unassembled WGS sequence"/>
</dbReference>
<evidence type="ECO:0000313" key="1">
    <source>
        <dbReference type="EMBL" id="KIK05887.1"/>
    </source>
</evidence>
<keyword evidence="2" id="KW-1185">Reference proteome</keyword>
<name>A0A0C9Y6P5_9AGAR</name>
<reference evidence="1 2" key="1">
    <citation type="submission" date="2014-04" db="EMBL/GenBank/DDBJ databases">
        <authorList>
            <consortium name="DOE Joint Genome Institute"/>
            <person name="Kuo A."/>
            <person name="Kohler A."/>
            <person name="Nagy L.G."/>
            <person name="Floudas D."/>
            <person name="Copeland A."/>
            <person name="Barry K.W."/>
            <person name="Cichocki N."/>
            <person name="Veneault-Fourrey C."/>
            <person name="LaButti K."/>
            <person name="Lindquist E.A."/>
            <person name="Lipzen A."/>
            <person name="Lundell T."/>
            <person name="Morin E."/>
            <person name="Murat C."/>
            <person name="Sun H."/>
            <person name="Tunlid A."/>
            <person name="Henrissat B."/>
            <person name="Grigoriev I.V."/>
            <person name="Hibbett D.S."/>
            <person name="Martin F."/>
            <person name="Nordberg H.P."/>
            <person name="Cantor M.N."/>
            <person name="Hua S.X."/>
        </authorList>
    </citation>
    <scope>NUCLEOTIDE SEQUENCE [LARGE SCALE GENOMIC DNA]</scope>
    <source>
        <strain evidence="1 2">LaAM-08-1</strain>
    </source>
</reference>
<accession>A0A0C9Y6P5</accession>
<gene>
    <name evidence="1" type="ORF">K443DRAFT_674726</name>
</gene>
<dbReference type="SUPFAM" id="SSF52047">
    <property type="entry name" value="RNI-like"/>
    <property type="match status" value="1"/>
</dbReference>
<dbReference type="AlphaFoldDB" id="A0A0C9Y6P5"/>
<dbReference type="OrthoDB" id="2883352at2759"/>
<evidence type="ECO:0008006" key="3">
    <source>
        <dbReference type="Google" id="ProtNLM"/>
    </source>
</evidence>
<dbReference type="HOGENOM" id="CLU_018544_14_2_1"/>
<evidence type="ECO:0000313" key="2">
    <source>
        <dbReference type="Proteomes" id="UP000054477"/>
    </source>
</evidence>
<protein>
    <recommendedName>
        <fullName evidence="3">F-box domain-containing protein</fullName>
    </recommendedName>
</protein>
<sequence length="501" mass="57569">MSENSPHRSENENSRNALLQQVEAVETEMARMWALQENERLRLCSKINSLSPFDQLPAEIKTEIFYNALSPLTDLYDSEVRVVDPFFLGKICHGWRDFVWSTPIFWTTLCLQLSTDNYETQVVLLRDWLSRTGEYPISFCLDTEEFPETRDDSPIEVLTLFGSVSARWKEIAISFPDLQACFDTISTAETSLPLLTTATVQLDATEEELNLLMAPQLSELRLSSPLLRKVLAPWHQLREFLASECYVDEIRFFLHNAPHIVRCAFKDIESSILESSLDQELFHRPLLLENLQYLGLHFNNINVESTCILKQVRLPSLREVSLHNPAYMPREALLSQITNSFQSSPLLEKFTWSGTMMSDHDLIQALKNIPSVKDLSLDFLSYGYISNLKLLTEEFLQRLYFPHAEILLPNLRSFEYHGATSLNEHMHLFRDVLVYRFREYALRATEGESEQMTVSQITSVSVTSSDTFVVSPDIQEELNSLVQAGLELSLIDIPGRSRSEH</sequence>
<proteinExistence type="predicted"/>
<dbReference type="Gene3D" id="3.80.10.10">
    <property type="entry name" value="Ribonuclease Inhibitor"/>
    <property type="match status" value="1"/>
</dbReference>
<dbReference type="EMBL" id="KN838556">
    <property type="protein sequence ID" value="KIK05887.1"/>
    <property type="molecule type" value="Genomic_DNA"/>
</dbReference>
<organism evidence="1 2">
    <name type="scientific">Laccaria amethystina LaAM-08-1</name>
    <dbReference type="NCBI Taxonomy" id="1095629"/>
    <lineage>
        <taxon>Eukaryota</taxon>
        <taxon>Fungi</taxon>
        <taxon>Dikarya</taxon>
        <taxon>Basidiomycota</taxon>
        <taxon>Agaricomycotina</taxon>
        <taxon>Agaricomycetes</taxon>
        <taxon>Agaricomycetidae</taxon>
        <taxon>Agaricales</taxon>
        <taxon>Agaricineae</taxon>
        <taxon>Hydnangiaceae</taxon>
        <taxon>Laccaria</taxon>
    </lineage>
</organism>
<reference evidence="2" key="2">
    <citation type="submission" date="2015-01" db="EMBL/GenBank/DDBJ databases">
        <title>Evolutionary Origins and Diversification of the Mycorrhizal Mutualists.</title>
        <authorList>
            <consortium name="DOE Joint Genome Institute"/>
            <consortium name="Mycorrhizal Genomics Consortium"/>
            <person name="Kohler A."/>
            <person name="Kuo A."/>
            <person name="Nagy L.G."/>
            <person name="Floudas D."/>
            <person name="Copeland A."/>
            <person name="Barry K.W."/>
            <person name="Cichocki N."/>
            <person name="Veneault-Fourrey C."/>
            <person name="LaButti K."/>
            <person name="Lindquist E.A."/>
            <person name="Lipzen A."/>
            <person name="Lundell T."/>
            <person name="Morin E."/>
            <person name="Murat C."/>
            <person name="Riley R."/>
            <person name="Ohm R."/>
            <person name="Sun H."/>
            <person name="Tunlid A."/>
            <person name="Henrissat B."/>
            <person name="Grigoriev I.V."/>
            <person name="Hibbett D.S."/>
            <person name="Martin F."/>
        </authorList>
    </citation>
    <scope>NUCLEOTIDE SEQUENCE [LARGE SCALE GENOMIC DNA]</scope>
    <source>
        <strain evidence="2">LaAM-08-1</strain>
    </source>
</reference>
<dbReference type="InterPro" id="IPR032675">
    <property type="entry name" value="LRR_dom_sf"/>
</dbReference>
<dbReference type="STRING" id="1095629.A0A0C9Y6P5"/>